<dbReference type="RefSeq" id="WP_272460174.1">
    <property type="nucleotide sequence ID" value="NZ_JAPFQL010000001.1"/>
</dbReference>
<dbReference type="PANTHER" id="PTHR23502">
    <property type="entry name" value="MAJOR FACILITATOR SUPERFAMILY"/>
    <property type="match status" value="1"/>
</dbReference>
<dbReference type="SUPFAM" id="SSF103473">
    <property type="entry name" value="MFS general substrate transporter"/>
    <property type="match status" value="1"/>
</dbReference>
<feature type="transmembrane region" description="Helical" evidence="8">
    <location>
        <begin position="137"/>
        <end position="161"/>
    </location>
</feature>
<keyword evidence="11" id="KW-1185">Reference proteome</keyword>
<feature type="domain" description="Major facilitator superfamily (MFS) profile" evidence="9">
    <location>
        <begin position="13"/>
        <end position="398"/>
    </location>
</feature>
<feature type="transmembrane region" description="Helical" evidence="8">
    <location>
        <begin position="372"/>
        <end position="393"/>
    </location>
</feature>
<feature type="transmembrane region" description="Helical" evidence="8">
    <location>
        <begin position="255"/>
        <end position="275"/>
    </location>
</feature>
<feature type="transmembrane region" description="Helical" evidence="8">
    <location>
        <begin position="47"/>
        <end position="67"/>
    </location>
</feature>
<dbReference type="Pfam" id="PF07690">
    <property type="entry name" value="MFS_1"/>
    <property type="match status" value="1"/>
</dbReference>
<comment type="similarity">
    <text evidence="2">Belongs to the major facilitator superfamily. Bcr/CmlA family.</text>
</comment>
<sequence>MPRSSDRLTRATLVLVLAALTMVGPFSIDAILPAFDVLSTDLRVDDATVQQTLSVYLTSFAVASLFHGSVSDALGRKPVILAGGALYAVASVWCALAPSMPVLLAGRAAQGLVAGAGMIVGRTVVRDLYDGPSAQRFMSHISMIFAIAPALAPIVGGWILGWGSWRTIFWVLAAYGLLIVVVAGLLLPETHPPAARIPFRPRPLLRSLGSAALDPSVLRLSSAIALNFSALFLYIASAPAIIVDHLGLGARDFGVLFVPLVLAMMVGSFLTGRLVGRVRQGVFVLTGFAVAIAGSVFAVAYQASVPEPETAWSVVPAATGALGVSLVFPILTISLLDLRPRERGAVSSFQAFLSTLLNAVVAGAVAPLVNGSLVTVALVSGAFTSAALLLWLWHRRSHQPPPTPVATPIEEPTDQL</sequence>
<feature type="transmembrane region" description="Helical" evidence="8">
    <location>
        <begin position="104"/>
        <end position="125"/>
    </location>
</feature>
<dbReference type="InterPro" id="IPR011701">
    <property type="entry name" value="MFS"/>
</dbReference>
<evidence type="ECO:0000256" key="7">
    <source>
        <dbReference type="ARBA" id="ARBA00023136"/>
    </source>
</evidence>
<evidence type="ECO:0000259" key="9">
    <source>
        <dbReference type="PROSITE" id="PS50850"/>
    </source>
</evidence>
<dbReference type="InterPro" id="IPR004812">
    <property type="entry name" value="Efflux_drug-R_Bcr/CmlA"/>
</dbReference>
<protein>
    <submittedName>
        <fullName evidence="10">Multidrug effflux MFS transporter</fullName>
    </submittedName>
</protein>
<evidence type="ECO:0000256" key="4">
    <source>
        <dbReference type="ARBA" id="ARBA00022475"/>
    </source>
</evidence>
<feature type="transmembrane region" description="Helical" evidence="8">
    <location>
        <begin position="224"/>
        <end position="243"/>
    </location>
</feature>
<gene>
    <name evidence="10" type="ORF">OO014_00015</name>
</gene>
<evidence type="ECO:0000256" key="5">
    <source>
        <dbReference type="ARBA" id="ARBA00022692"/>
    </source>
</evidence>
<evidence type="ECO:0000313" key="11">
    <source>
        <dbReference type="Proteomes" id="UP001150259"/>
    </source>
</evidence>
<comment type="subcellular location">
    <subcellularLocation>
        <location evidence="1">Cell membrane</location>
        <topology evidence="1">Multi-pass membrane protein</topology>
    </subcellularLocation>
</comment>
<accession>A0ABT5GBU2</accession>
<evidence type="ECO:0000256" key="8">
    <source>
        <dbReference type="SAM" id="Phobius"/>
    </source>
</evidence>
<dbReference type="Proteomes" id="UP001150259">
    <property type="component" value="Unassembled WGS sequence"/>
</dbReference>
<dbReference type="NCBIfam" id="TIGR00710">
    <property type="entry name" value="efflux_Bcr_CflA"/>
    <property type="match status" value="1"/>
</dbReference>
<organism evidence="10 11">
    <name type="scientific">Intrasporangium calvum</name>
    <dbReference type="NCBI Taxonomy" id="53358"/>
    <lineage>
        <taxon>Bacteria</taxon>
        <taxon>Bacillati</taxon>
        <taxon>Actinomycetota</taxon>
        <taxon>Actinomycetes</taxon>
        <taxon>Micrococcales</taxon>
        <taxon>Intrasporangiaceae</taxon>
        <taxon>Intrasporangium</taxon>
    </lineage>
</organism>
<keyword evidence="3" id="KW-0813">Transport</keyword>
<feature type="transmembrane region" description="Helical" evidence="8">
    <location>
        <begin position="348"/>
        <end position="366"/>
    </location>
</feature>
<keyword evidence="7 8" id="KW-0472">Membrane</keyword>
<evidence type="ECO:0000256" key="3">
    <source>
        <dbReference type="ARBA" id="ARBA00022448"/>
    </source>
</evidence>
<dbReference type="CDD" id="cd17320">
    <property type="entry name" value="MFS_MdfA_MDR_like"/>
    <property type="match status" value="1"/>
</dbReference>
<dbReference type="EMBL" id="JAPFQL010000001">
    <property type="protein sequence ID" value="MDC5695628.1"/>
    <property type="molecule type" value="Genomic_DNA"/>
</dbReference>
<evidence type="ECO:0000256" key="2">
    <source>
        <dbReference type="ARBA" id="ARBA00006236"/>
    </source>
</evidence>
<dbReference type="PANTHER" id="PTHR23502:SF132">
    <property type="entry name" value="POLYAMINE TRANSPORTER 2-RELATED"/>
    <property type="match status" value="1"/>
</dbReference>
<reference evidence="10 11" key="1">
    <citation type="submission" date="2022-11" db="EMBL/GenBank/DDBJ databases">
        <title>Anaerobic phenanthrene biodegradation by a DNRA strain PheN6.</title>
        <authorList>
            <person name="Zhang Z."/>
        </authorList>
    </citation>
    <scope>NUCLEOTIDE SEQUENCE [LARGE SCALE GENOMIC DNA]</scope>
    <source>
        <strain evidence="10 11">PheN6</strain>
    </source>
</reference>
<keyword evidence="4" id="KW-1003">Cell membrane</keyword>
<name>A0ABT5GBU2_9MICO</name>
<dbReference type="Gene3D" id="1.20.1720.10">
    <property type="entry name" value="Multidrug resistance protein D"/>
    <property type="match status" value="1"/>
</dbReference>
<feature type="transmembrane region" description="Helical" evidence="8">
    <location>
        <begin position="167"/>
        <end position="187"/>
    </location>
</feature>
<dbReference type="PROSITE" id="PS50850">
    <property type="entry name" value="MFS"/>
    <property type="match status" value="1"/>
</dbReference>
<dbReference type="InterPro" id="IPR020846">
    <property type="entry name" value="MFS_dom"/>
</dbReference>
<feature type="transmembrane region" description="Helical" evidence="8">
    <location>
        <begin position="79"/>
        <end position="98"/>
    </location>
</feature>
<keyword evidence="6 8" id="KW-1133">Transmembrane helix</keyword>
<feature type="transmembrane region" description="Helical" evidence="8">
    <location>
        <begin position="315"/>
        <end position="336"/>
    </location>
</feature>
<feature type="transmembrane region" description="Helical" evidence="8">
    <location>
        <begin position="12"/>
        <end position="35"/>
    </location>
</feature>
<keyword evidence="5 8" id="KW-0812">Transmembrane</keyword>
<evidence type="ECO:0000256" key="1">
    <source>
        <dbReference type="ARBA" id="ARBA00004651"/>
    </source>
</evidence>
<dbReference type="InterPro" id="IPR036259">
    <property type="entry name" value="MFS_trans_sf"/>
</dbReference>
<proteinExistence type="inferred from homology"/>
<feature type="transmembrane region" description="Helical" evidence="8">
    <location>
        <begin position="282"/>
        <end position="303"/>
    </location>
</feature>
<evidence type="ECO:0000313" key="10">
    <source>
        <dbReference type="EMBL" id="MDC5695628.1"/>
    </source>
</evidence>
<evidence type="ECO:0000256" key="6">
    <source>
        <dbReference type="ARBA" id="ARBA00022989"/>
    </source>
</evidence>
<comment type="caution">
    <text evidence="10">The sequence shown here is derived from an EMBL/GenBank/DDBJ whole genome shotgun (WGS) entry which is preliminary data.</text>
</comment>